<evidence type="ECO:0000313" key="4">
    <source>
        <dbReference type="Proteomes" id="UP000176504"/>
    </source>
</evidence>
<feature type="domain" description="Glycosyl transferase family 1" evidence="2">
    <location>
        <begin position="203"/>
        <end position="369"/>
    </location>
</feature>
<feature type="transmembrane region" description="Helical" evidence="1">
    <location>
        <begin position="66"/>
        <end position="85"/>
    </location>
</feature>
<dbReference type="PANTHER" id="PTHR12526">
    <property type="entry name" value="GLYCOSYLTRANSFERASE"/>
    <property type="match status" value="1"/>
</dbReference>
<keyword evidence="1" id="KW-0812">Transmembrane</keyword>
<evidence type="ECO:0000259" key="2">
    <source>
        <dbReference type="Pfam" id="PF00534"/>
    </source>
</evidence>
<organism evidence="3 4">
    <name type="scientific">candidate division WWE3 bacterium RIFCSPLOWO2_01_FULL_41_18</name>
    <dbReference type="NCBI Taxonomy" id="1802625"/>
    <lineage>
        <taxon>Bacteria</taxon>
        <taxon>Katanobacteria</taxon>
    </lineage>
</organism>
<dbReference type="EMBL" id="MEVI01000003">
    <property type="protein sequence ID" value="OGC54992.1"/>
    <property type="molecule type" value="Genomic_DNA"/>
</dbReference>
<protein>
    <recommendedName>
        <fullName evidence="2">Glycosyl transferase family 1 domain-containing protein</fullName>
    </recommendedName>
</protein>
<evidence type="ECO:0000313" key="3">
    <source>
        <dbReference type="EMBL" id="OGC54992.1"/>
    </source>
</evidence>
<reference evidence="3 4" key="1">
    <citation type="journal article" date="2016" name="Nat. Commun.">
        <title>Thousands of microbial genomes shed light on interconnected biogeochemical processes in an aquifer system.</title>
        <authorList>
            <person name="Anantharaman K."/>
            <person name="Brown C.T."/>
            <person name="Hug L.A."/>
            <person name="Sharon I."/>
            <person name="Castelle C.J."/>
            <person name="Probst A.J."/>
            <person name="Thomas B.C."/>
            <person name="Singh A."/>
            <person name="Wilkins M.J."/>
            <person name="Karaoz U."/>
            <person name="Brodie E.L."/>
            <person name="Williams K.H."/>
            <person name="Hubbard S.S."/>
            <person name="Banfield J.F."/>
        </authorList>
    </citation>
    <scope>NUCLEOTIDE SEQUENCE [LARGE SCALE GENOMIC DNA]</scope>
</reference>
<dbReference type="InterPro" id="IPR001296">
    <property type="entry name" value="Glyco_trans_1"/>
</dbReference>
<keyword evidence="1" id="KW-0472">Membrane</keyword>
<accession>A0A1F4VCL7</accession>
<sequence>MRKILYYIPTFPTFSQNFITREVEALIKSGKVDISILSLEKGEKGRVPDVLNGKILYFHKSKFQRVISVLLYALFHPFRFIFVCFKYGKRLLSLGTAISMLSFVRKVKPSLIHANWITEGALIANMLSDLSKIPFSIECHAEDIWLSNPRSITERIKDSKFVVTCTKNNVLYLKKFIPERYLSKLITIYHFINFDLFEGKMSEVNNKAPVIYMVGRMVEKKGFSYMVLAARILKLKGLNFELRIAGDPGTEKERLLKMVSDMSLMDRVKFPSEVSFEEHKHNFFEADIFVAPSIKAESGDLDGLPNVIIEAMLCGLPVVATKISAIPELVEDNVNGFLVDEKDERMLADRVEILLKDPEKRKGFGLSARSKVISMFGFENTIMKLENLFNS</sequence>
<dbReference type="CDD" id="cd03801">
    <property type="entry name" value="GT4_PimA-like"/>
    <property type="match status" value="1"/>
</dbReference>
<dbReference type="AlphaFoldDB" id="A0A1F4VCL7"/>
<proteinExistence type="predicted"/>
<dbReference type="Pfam" id="PF00534">
    <property type="entry name" value="Glycos_transf_1"/>
    <property type="match status" value="1"/>
</dbReference>
<dbReference type="GO" id="GO:0016757">
    <property type="term" value="F:glycosyltransferase activity"/>
    <property type="evidence" value="ECO:0007669"/>
    <property type="project" value="InterPro"/>
</dbReference>
<keyword evidence="1" id="KW-1133">Transmembrane helix</keyword>
<dbReference type="PANTHER" id="PTHR12526:SF630">
    <property type="entry name" value="GLYCOSYLTRANSFERASE"/>
    <property type="match status" value="1"/>
</dbReference>
<gene>
    <name evidence="3" type="ORF">A3A78_03355</name>
</gene>
<name>A0A1F4VCL7_UNCKA</name>
<dbReference type="SUPFAM" id="SSF53756">
    <property type="entry name" value="UDP-Glycosyltransferase/glycogen phosphorylase"/>
    <property type="match status" value="1"/>
</dbReference>
<evidence type="ECO:0000256" key="1">
    <source>
        <dbReference type="SAM" id="Phobius"/>
    </source>
</evidence>
<comment type="caution">
    <text evidence="3">The sequence shown here is derived from an EMBL/GenBank/DDBJ whole genome shotgun (WGS) entry which is preliminary data.</text>
</comment>
<dbReference type="Gene3D" id="3.40.50.2000">
    <property type="entry name" value="Glycogen Phosphorylase B"/>
    <property type="match status" value="2"/>
</dbReference>
<dbReference type="Proteomes" id="UP000176504">
    <property type="component" value="Unassembled WGS sequence"/>
</dbReference>